<feature type="compositionally biased region" description="Low complexity" evidence="3">
    <location>
        <begin position="833"/>
        <end position="848"/>
    </location>
</feature>
<protein>
    <recommendedName>
        <fullName evidence="4">RRM domain-containing protein</fullName>
    </recommendedName>
</protein>
<feature type="compositionally biased region" description="Low complexity" evidence="3">
    <location>
        <begin position="1"/>
        <end position="18"/>
    </location>
</feature>
<feature type="compositionally biased region" description="Low complexity" evidence="3">
    <location>
        <begin position="525"/>
        <end position="557"/>
    </location>
</feature>
<feature type="region of interest" description="Disordered" evidence="3">
    <location>
        <begin position="468"/>
        <end position="557"/>
    </location>
</feature>
<sequence>MSQATPSSLPSPSSSSSSQHLPFAMAITPHTAPARAPSTASHLSGASARDLKSPLQQQTQNGPVENDQSTPQPQHTAPSHQAQYPPQQAQPYSNQAYIPPVTSSPPPQTPAYVPPPQHALPPDPIHSHPAYPHPHPSPHVPTGPSGMMNPGMAWSNGTAGYPHNPWRPNPPPGALYPGQRGNLPNGHSGGPMFDGFPQTRNAMSMGPLSHPGHPGMNGIGRPGSAGDIREGSRERRRERNNQNRVDDEETREDEVISTIFVVGFPDDMSEREFQNIFTFAPGFEAATLKFPSGSTRSREPTAAFLAELAQVAAAQQASNDPTNPLSDYPLQSPGFEEALAALQLSNSTSSATTPSAAISLTPSALSASAFGAGLPSLPTRRQTIGFARFKTRQDAINAKELLQGKKVDPLTGGTLKAEMAKKNLHAKRNTSTANTGGGAGQEELIGMLVRSGRFPGLVNAPHGVPPMPYLGGGPPPGVVGAGRDGWEGQYSQHGGSEKDGFYAHPGYPAANPPNSAGVQGPPPSSSNHPSKSAQNLSTTSGSPPESSTSPTSRPSDSKALLALAEEADELEGWGAMSMGLSMEGLPSTSSSASTRPSVAAGRRDGSVSGSAQNSTSTAPASNSTSPLRLSTNSANPLSPSLTATTIQGNSASATGSGPSNAGGAMNGNGLYRPNTNNAYGLGHGGEFLGSPTFETMDRGMGLGGGSNPADQNPPINTLYVGNLPAISPPTHPPNFLEDSLRVLFSRCPGYKRMSFRQKINGPMCFVEFEDVPFAAQAIKDLYGNNLGGLVKGGIRLSYSKNSLGQRGNAHPTGINTSLFGGIAHTVALAGMSSPSTAAAPTGNANTAPQSASQNNSNYGLQLNTSLPATNQHAGPHGQAGQPQVPQSAPIPMPGDLRRNAEAQGSAIGQSGLSPTAQPFNASLPIATSPRSRFFGSSPSGVINGNASGNVGGTSYTTTHSGSSSNPSSLGHAQPIPLPISSSHSANGSGPAAGGSNAGQFSPVSSPIKTPASFSWVSSGSTGGNSAVGNGGYGFDPFSMASLSGAASTWQQGLNGGTPM</sequence>
<feature type="region of interest" description="Disordered" evidence="3">
    <location>
        <begin position="1"/>
        <end position="151"/>
    </location>
</feature>
<dbReference type="InterPro" id="IPR000504">
    <property type="entry name" value="RRM_dom"/>
</dbReference>
<dbReference type="PANTHER" id="PTHR10501">
    <property type="entry name" value="U1 SMALL NUCLEAR RIBONUCLEOPROTEIN A/U2 SMALL NUCLEAR RIBONUCLEOPROTEIN B"/>
    <property type="match status" value="1"/>
</dbReference>
<feature type="compositionally biased region" description="Low complexity" evidence="3">
    <location>
        <begin position="980"/>
        <end position="989"/>
    </location>
</feature>
<feature type="compositionally biased region" description="Low complexity" evidence="3">
    <location>
        <begin position="81"/>
        <end position="101"/>
    </location>
</feature>
<evidence type="ECO:0000256" key="3">
    <source>
        <dbReference type="SAM" id="MobiDB-lite"/>
    </source>
</evidence>
<dbReference type="PROSITE" id="PS50102">
    <property type="entry name" value="RRM"/>
    <property type="match status" value="1"/>
</dbReference>
<dbReference type="InterPro" id="IPR012677">
    <property type="entry name" value="Nucleotide-bd_a/b_plait_sf"/>
</dbReference>
<feature type="compositionally biased region" description="Polar residues" evidence="3">
    <location>
        <begin position="849"/>
        <end position="872"/>
    </location>
</feature>
<evidence type="ECO:0000313" key="5">
    <source>
        <dbReference type="EMBL" id="KAK1921146.1"/>
    </source>
</evidence>
<feature type="region of interest" description="Disordered" evidence="3">
    <location>
        <begin position="204"/>
        <end position="252"/>
    </location>
</feature>
<proteinExistence type="predicted"/>
<feature type="region of interest" description="Disordered" evidence="3">
    <location>
        <begin position="833"/>
        <end position="1003"/>
    </location>
</feature>
<feature type="compositionally biased region" description="Pro residues" evidence="3">
    <location>
        <begin position="131"/>
        <end position="141"/>
    </location>
</feature>
<feature type="compositionally biased region" description="Polar residues" evidence="3">
    <location>
        <begin position="627"/>
        <end position="659"/>
    </location>
</feature>
<comment type="caution">
    <text evidence="5">The sequence shown here is derived from an EMBL/GenBank/DDBJ whole genome shotgun (WGS) entry which is preliminary data.</text>
</comment>
<evidence type="ECO:0000259" key="4">
    <source>
        <dbReference type="PROSITE" id="PS50102"/>
    </source>
</evidence>
<dbReference type="FunFam" id="3.30.70.330:FF:000428">
    <property type="entry name" value="Related to WHI3-involved in regulation of cell size"/>
    <property type="match status" value="1"/>
</dbReference>
<feature type="domain" description="RRM" evidence="4">
    <location>
        <begin position="716"/>
        <end position="801"/>
    </location>
</feature>
<feature type="compositionally biased region" description="Low complexity" evidence="3">
    <location>
        <begin position="952"/>
        <end position="968"/>
    </location>
</feature>
<dbReference type="Gene3D" id="3.30.70.330">
    <property type="match status" value="2"/>
</dbReference>
<feature type="region of interest" description="Disordered" evidence="3">
    <location>
        <begin position="584"/>
        <end position="668"/>
    </location>
</feature>
<reference evidence="5" key="1">
    <citation type="submission" date="2023-02" db="EMBL/GenBank/DDBJ databases">
        <title>Identification and recombinant expression of a fungal hydrolase from Papiliotrema laurentii that hydrolyzes apple cutin and clears colloidal polyester polyurethane.</title>
        <authorList>
            <consortium name="DOE Joint Genome Institute"/>
            <person name="Roman V.A."/>
            <person name="Bojanowski C."/>
            <person name="Crable B.R."/>
            <person name="Wagner D.N."/>
            <person name="Hung C.S."/>
            <person name="Nadeau L.J."/>
            <person name="Schratz L."/>
            <person name="Haridas S."/>
            <person name="Pangilinan J."/>
            <person name="Lipzen A."/>
            <person name="Na H."/>
            <person name="Yan M."/>
            <person name="Ng V."/>
            <person name="Grigoriev I.V."/>
            <person name="Spatafora J.W."/>
            <person name="Barlow D."/>
            <person name="Biffinger J."/>
            <person name="Kelley-Loughnane N."/>
            <person name="Varaljay V.A."/>
            <person name="Crookes-Goodson W.J."/>
        </authorList>
    </citation>
    <scope>NUCLEOTIDE SEQUENCE</scope>
    <source>
        <strain evidence="5">5307AH</strain>
    </source>
</reference>
<feature type="compositionally biased region" description="Low complexity" evidence="3">
    <location>
        <begin position="586"/>
        <end position="600"/>
    </location>
</feature>
<dbReference type="AlphaFoldDB" id="A0AAD9FMN9"/>
<dbReference type="SMART" id="SM00360">
    <property type="entry name" value="RRM"/>
    <property type="match status" value="2"/>
</dbReference>
<feature type="compositionally biased region" description="Polar residues" evidence="3">
    <location>
        <begin position="54"/>
        <end position="80"/>
    </location>
</feature>
<evidence type="ECO:0000256" key="1">
    <source>
        <dbReference type="ARBA" id="ARBA00022884"/>
    </source>
</evidence>
<feature type="compositionally biased region" description="Low complexity" evidence="3">
    <location>
        <begin position="610"/>
        <end position="626"/>
    </location>
</feature>
<keyword evidence="1 2" id="KW-0694">RNA-binding</keyword>
<dbReference type="GO" id="GO:0003723">
    <property type="term" value="F:RNA binding"/>
    <property type="evidence" value="ECO:0007669"/>
    <property type="project" value="UniProtKB-UniRule"/>
</dbReference>
<dbReference type="Proteomes" id="UP001182556">
    <property type="component" value="Unassembled WGS sequence"/>
</dbReference>
<keyword evidence="6" id="KW-1185">Reference proteome</keyword>
<organism evidence="5 6">
    <name type="scientific">Papiliotrema laurentii</name>
    <name type="common">Cryptococcus laurentii</name>
    <dbReference type="NCBI Taxonomy" id="5418"/>
    <lineage>
        <taxon>Eukaryota</taxon>
        <taxon>Fungi</taxon>
        <taxon>Dikarya</taxon>
        <taxon>Basidiomycota</taxon>
        <taxon>Agaricomycotina</taxon>
        <taxon>Tremellomycetes</taxon>
        <taxon>Tremellales</taxon>
        <taxon>Rhynchogastremaceae</taxon>
        <taxon>Papiliotrema</taxon>
    </lineage>
</organism>
<name>A0AAD9FMN9_PAPLA</name>
<dbReference type="Pfam" id="PF00076">
    <property type="entry name" value="RRM_1"/>
    <property type="match status" value="1"/>
</dbReference>
<evidence type="ECO:0000256" key="2">
    <source>
        <dbReference type="PROSITE-ProRule" id="PRU00176"/>
    </source>
</evidence>
<dbReference type="EMBL" id="JAODAN010000011">
    <property type="protein sequence ID" value="KAK1921146.1"/>
    <property type="molecule type" value="Genomic_DNA"/>
</dbReference>
<dbReference type="InterPro" id="IPR035979">
    <property type="entry name" value="RBD_domain_sf"/>
</dbReference>
<accession>A0AAD9FMN9</accession>
<feature type="compositionally biased region" description="Basic and acidic residues" evidence="3">
    <location>
        <begin position="227"/>
        <end position="245"/>
    </location>
</feature>
<feature type="compositionally biased region" description="Polar residues" evidence="3">
    <location>
        <begin position="906"/>
        <end position="920"/>
    </location>
</feature>
<gene>
    <name evidence="5" type="ORF">DB88DRAFT_90488</name>
</gene>
<feature type="compositionally biased region" description="Low complexity" evidence="3">
    <location>
        <begin position="928"/>
        <end position="940"/>
    </location>
</feature>
<evidence type="ECO:0000313" key="6">
    <source>
        <dbReference type="Proteomes" id="UP001182556"/>
    </source>
</evidence>
<feature type="compositionally biased region" description="Pro residues" evidence="3">
    <location>
        <begin position="102"/>
        <end position="124"/>
    </location>
</feature>
<dbReference type="SUPFAM" id="SSF54928">
    <property type="entry name" value="RNA-binding domain, RBD"/>
    <property type="match status" value="2"/>
</dbReference>
<feature type="compositionally biased region" description="Pro residues" evidence="3">
    <location>
        <begin position="468"/>
        <end position="477"/>
    </location>
</feature>